<proteinExistence type="predicted"/>
<dbReference type="Proteomes" id="UP000249218">
    <property type="component" value="Unassembled WGS sequence"/>
</dbReference>
<evidence type="ECO:0000313" key="2">
    <source>
        <dbReference type="Proteomes" id="UP000249218"/>
    </source>
</evidence>
<sequence length="92" mass="9832">MTLQYSGPGMRVAGFQWAVHLDPYKLHRAHLVLQCAANHHPGCHGYQPVPASAHSLVTLEGAASDLASPPPLRGVRSGACSPFIKSSEYSLQ</sequence>
<dbReference type="AlphaFoldDB" id="A0A2W1BZ97"/>
<gene>
    <name evidence="1" type="primary">HaOG202688</name>
    <name evidence="1" type="ORF">B5X24_HaOG202688</name>
</gene>
<name>A0A2W1BZ97_HELAM</name>
<reference evidence="1 2" key="1">
    <citation type="journal article" date="2017" name="BMC Biol.">
        <title>Genomic innovations, transcriptional plasticity and gene loss underlying the evolution and divergence of two highly polyphagous and invasive Helicoverpa pest species.</title>
        <authorList>
            <person name="Pearce S.L."/>
            <person name="Clarke D.F."/>
            <person name="East P.D."/>
            <person name="Elfekih S."/>
            <person name="Gordon K.H."/>
            <person name="Jermiin L.S."/>
            <person name="McGaughran A."/>
            <person name="Oakeshott J.G."/>
            <person name="Papanikolaou A."/>
            <person name="Perera O.P."/>
            <person name="Rane R.V."/>
            <person name="Richards S."/>
            <person name="Tay W.T."/>
            <person name="Walsh T.K."/>
            <person name="Anderson A."/>
            <person name="Anderson C.J."/>
            <person name="Asgari S."/>
            <person name="Board P.G."/>
            <person name="Bretschneider A."/>
            <person name="Campbell P.M."/>
            <person name="Chertemps T."/>
            <person name="Christeller J.T."/>
            <person name="Coppin C.W."/>
            <person name="Downes S.J."/>
            <person name="Duan G."/>
            <person name="Farnsworth C.A."/>
            <person name="Good R.T."/>
            <person name="Han L.B."/>
            <person name="Han Y.C."/>
            <person name="Hatje K."/>
            <person name="Horne I."/>
            <person name="Huang Y.P."/>
            <person name="Hughes D.S."/>
            <person name="Jacquin-Joly E."/>
            <person name="James W."/>
            <person name="Jhangiani S."/>
            <person name="Kollmar M."/>
            <person name="Kuwar S.S."/>
            <person name="Li S."/>
            <person name="Liu N.Y."/>
            <person name="Maibeche M.T."/>
            <person name="Miller J.R."/>
            <person name="Montagne N."/>
            <person name="Perry T."/>
            <person name="Qu J."/>
            <person name="Song S.V."/>
            <person name="Sutton G.G."/>
            <person name="Vogel H."/>
            <person name="Walenz B.P."/>
            <person name="Xu W."/>
            <person name="Zhang H.J."/>
            <person name="Zou Z."/>
            <person name="Batterham P."/>
            <person name="Edwards O.R."/>
            <person name="Feyereisen R."/>
            <person name="Gibbs R.A."/>
            <person name="Heckel D.G."/>
            <person name="McGrath A."/>
            <person name="Robin C."/>
            <person name="Scherer S.E."/>
            <person name="Worley K.C."/>
            <person name="Wu Y.D."/>
        </authorList>
    </citation>
    <scope>NUCLEOTIDE SEQUENCE [LARGE SCALE GENOMIC DNA]</scope>
    <source>
        <strain evidence="1">Harm_GR_Male_#8</strain>
        <tissue evidence="1">Whole organism</tissue>
    </source>
</reference>
<dbReference type="EMBL" id="KZ149914">
    <property type="protein sequence ID" value="PZC78016.1"/>
    <property type="molecule type" value="Genomic_DNA"/>
</dbReference>
<organism evidence="1 2">
    <name type="scientific">Helicoverpa armigera</name>
    <name type="common">Cotton bollworm</name>
    <name type="synonym">Heliothis armigera</name>
    <dbReference type="NCBI Taxonomy" id="29058"/>
    <lineage>
        <taxon>Eukaryota</taxon>
        <taxon>Metazoa</taxon>
        <taxon>Ecdysozoa</taxon>
        <taxon>Arthropoda</taxon>
        <taxon>Hexapoda</taxon>
        <taxon>Insecta</taxon>
        <taxon>Pterygota</taxon>
        <taxon>Neoptera</taxon>
        <taxon>Endopterygota</taxon>
        <taxon>Lepidoptera</taxon>
        <taxon>Glossata</taxon>
        <taxon>Ditrysia</taxon>
        <taxon>Noctuoidea</taxon>
        <taxon>Noctuidae</taxon>
        <taxon>Heliothinae</taxon>
        <taxon>Helicoverpa</taxon>
    </lineage>
</organism>
<accession>A0A2W1BZ97</accession>
<protein>
    <submittedName>
        <fullName evidence="1">Uncharacterized protein</fullName>
    </submittedName>
</protein>
<evidence type="ECO:0000313" key="1">
    <source>
        <dbReference type="EMBL" id="PZC78016.1"/>
    </source>
</evidence>
<keyword evidence="2" id="KW-1185">Reference proteome</keyword>